<evidence type="ECO:0000259" key="3">
    <source>
        <dbReference type="Pfam" id="PF05368"/>
    </source>
</evidence>
<dbReference type="AlphaFoldDB" id="A0A544VXR8"/>
<comment type="caution">
    <text evidence="4">The sequence shown here is derived from an EMBL/GenBank/DDBJ whole genome shotgun (WGS) entry which is preliminary data.</text>
</comment>
<evidence type="ECO:0000256" key="1">
    <source>
        <dbReference type="ARBA" id="ARBA00006328"/>
    </source>
</evidence>
<dbReference type="Proteomes" id="UP000315759">
    <property type="component" value="Unassembled WGS sequence"/>
</dbReference>
<dbReference type="PANTHER" id="PTHR42748:SF7">
    <property type="entry name" value="NMRA LIKE REDOX SENSOR 1-RELATED"/>
    <property type="match status" value="1"/>
</dbReference>
<dbReference type="Pfam" id="PF05368">
    <property type="entry name" value="NmrA"/>
    <property type="match status" value="1"/>
</dbReference>
<keyword evidence="2" id="KW-0521">NADP</keyword>
<evidence type="ECO:0000313" key="4">
    <source>
        <dbReference type="EMBL" id="TQR84778.1"/>
    </source>
</evidence>
<proteinExistence type="inferred from homology"/>
<gene>
    <name evidence="4" type="ORF">D8S82_20300</name>
</gene>
<dbReference type="Gene3D" id="3.90.25.10">
    <property type="entry name" value="UDP-galactose 4-epimerase, domain 1"/>
    <property type="match status" value="1"/>
</dbReference>
<dbReference type="InterPro" id="IPR051164">
    <property type="entry name" value="NmrA-like_oxidored"/>
</dbReference>
<evidence type="ECO:0000313" key="5">
    <source>
        <dbReference type="Proteomes" id="UP000315759"/>
    </source>
</evidence>
<dbReference type="Gene3D" id="3.40.50.720">
    <property type="entry name" value="NAD(P)-binding Rossmann-like Domain"/>
    <property type="match status" value="1"/>
</dbReference>
<dbReference type="CDD" id="cd05251">
    <property type="entry name" value="NmrA_like_SDR_a"/>
    <property type="match status" value="1"/>
</dbReference>
<comment type="similarity">
    <text evidence="1">Belongs to the NmrA-type oxidoreductase family.</text>
</comment>
<reference evidence="4 5" key="1">
    <citation type="submission" date="2018-10" db="EMBL/GenBank/DDBJ databases">
        <title>Draft genome of Mycobacterium hodleri strain B.</title>
        <authorList>
            <person name="Amande T.J."/>
            <person name="Mcgenity T.J."/>
        </authorList>
    </citation>
    <scope>NUCLEOTIDE SEQUENCE [LARGE SCALE GENOMIC DNA]</scope>
    <source>
        <strain evidence="4 5">B</strain>
    </source>
</reference>
<accession>A0A544VXR8</accession>
<dbReference type="PANTHER" id="PTHR42748">
    <property type="entry name" value="NITROGEN METABOLITE REPRESSION PROTEIN NMRA FAMILY MEMBER"/>
    <property type="match status" value="1"/>
</dbReference>
<feature type="domain" description="NmrA-like" evidence="3">
    <location>
        <begin position="5"/>
        <end position="229"/>
    </location>
</feature>
<dbReference type="SUPFAM" id="SSF51735">
    <property type="entry name" value="NAD(P)-binding Rossmann-fold domains"/>
    <property type="match status" value="1"/>
</dbReference>
<sequence length="284" mass="29544">MTMQGRFAVLGATGAQGGAVVTALLERGAQVRGITRRTDSPSARRLVDAGAEVVAADLSDEASVAAAFAGVDGAYALTTPFEEGPAAEVAQGATIIAAALAGRVPHLVFSSVADADQHTGIPHFDSKFAVEQALAESGLSYTIVGPTYFYDNMLGGIDDIRAGVFELPLPADAALQQLSRRDLGRFVATVLADPAPFRGARVDIASDNPTPRDMAALLTAAVGSPVNLVTRDPDEIGSADMRAMFGFLARGGYTVDIAELHARYPGVGWQSFQEWVATDLVPGL</sequence>
<protein>
    <submittedName>
        <fullName evidence="4">NmrA/HSCARG family protein</fullName>
    </submittedName>
</protein>
<dbReference type="InterPro" id="IPR008030">
    <property type="entry name" value="NmrA-like"/>
</dbReference>
<organism evidence="4 5">
    <name type="scientific">Mycolicibacterium hodleri</name>
    <dbReference type="NCBI Taxonomy" id="49897"/>
    <lineage>
        <taxon>Bacteria</taxon>
        <taxon>Bacillati</taxon>
        <taxon>Actinomycetota</taxon>
        <taxon>Actinomycetes</taxon>
        <taxon>Mycobacteriales</taxon>
        <taxon>Mycobacteriaceae</taxon>
        <taxon>Mycolicibacterium</taxon>
    </lineage>
</organism>
<dbReference type="RefSeq" id="WP_142553828.1">
    <property type="nucleotide sequence ID" value="NZ_VIFX01000027.1"/>
</dbReference>
<evidence type="ECO:0000256" key="2">
    <source>
        <dbReference type="ARBA" id="ARBA00022857"/>
    </source>
</evidence>
<keyword evidence="5" id="KW-1185">Reference proteome</keyword>
<name>A0A544VXR8_9MYCO</name>
<dbReference type="EMBL" id="VIFX01000027">
    <property type="protein sequence ID" value="TQR84778.1"/>
    <property type="molecule type" value="Genomic_DNA"/>
</dbReference>
<dbReference type="InterPro" id="IPR036291">
    <property type="entry name" value="NAD(P)-bd_dom_sf"/>
</dbReference>